<protein>
    <submittedName>
        <fullName evidence="2">Putative DNA recombination protein</fullName>
    </submittedName>
</protein>
<dbReference type="AlphaFoldDB" id="A0A6M3KK70"/>
<evidence type="ECO:0000313" key="2">
    <source>
        <dbReference type="EMBL" id="QJA82044.1"/>
    </source>
</evidence>
<name>A0A6M3KK70_9ZZZZ</name>
<accession>A0A6M3KK70</accession>
<dbReference type="InterPro" id="IPR018330">
    <property type="entry name" value="RecT_fam"/>
</dbReference>
<dbReference type="GO" id="GO:0003677">
    <property type="term" value="F:DNA binding"/>
    <property type="evidence" value="ECO:0007669"/>
    <property type="project" value="InterPro"/>
</dbReference>
<dbReference type="EMBL" id="MT142477">
    <property type="protein sequence ID" value="QJA82044.1"/>
    <property type="molecule type" value="Genomic_DNA"/>
</dbReference>
<proteinExistence type="predicted"/>
<dbReference type="InterPro" id="IPR004590">
    <property type="entry name" value="ssDNA_annealing_RecT"/>
</dbReference>
<reference evidence="2" key="1">
    <citation type="submission" date="2020-03" db="EMBL/GenBank/DDBJ databases">
        <title>The deep terrestrial virosphere.</title>
        <authorList>
            <person name="Holmfeldt K."/>
            <person name="Nilsson E."/>
            <person name="Simone D."/>
            <person name="Lopez-Fernandez M."/>
            <person name="Wu X."/>
            <person name="de Brujin I."/>
            <person name="Lundin D."/>
            <person name="Andersson A."/>
            <person name="Bertilsson S."/>
            <person name="Dopson M."/>
        </authorList>
    </citation>
    <scope>NUCLEOTIDE SEQUENCE</scope>
    <source>
        <strain evidence="2">MM415A00449</strain>
        <strain evidence="1">MM415B01001</strain>
    </source>
</reference>
<dbReference type="EMBL" id="MT141429">
    <property type="protein sequence ID" value="QJA61037.1"/>
    <property type="molecule type" value="Genomic_DNA"/>
</dbReference>
<organism evidence="2">
    <name type="scientific">viral metagenome</name>
    <dbReference type="NCBI Taxonomy" id="1070528"/>
    <lineage>
        <taxon>unclassified sequences</taxon>
        <taxon>metagenomes</taxon>
        <taxon>organismal metagenomes</taxon>
    </lineage>
</organism>
<dbReference type="NCBIfam" id="TIGR00616">
    <property type="entry name" value="rect"/>
    <property type="match status" value="1"/>
</dbReference>
<gene>
    <name evidence="2" type="ORF">MM415A00449_0041</name>
    <name evidence="1" type="ORF">MM415B01001_0002</name>
</gene>
<sequence length="401" mass="45808">MATETQMTVRDKAVSLRSFLFDDARKKNFEDALPKWLSVERLLRVVFSTAIRNPKILDCSKESILSAVMGCATLGVEPILGRAYLIPYNNNKQIQGKWVKVLECQFQIGYQGLIDLARRSGTIADIYGHNVYENDEFDIAFGMNPSLQHRPWYMFPERKDKGPGECIGAYCVWILKDGTKHPEFMPISDIHKRRDASMAYQADIKHTKTDSPWLKWPEDMNLKTVIKHSSKMVPASIEFMEAVTYDNDVEVGKMSFNSFLAGGSVEEEDIAAPAPTNEEALASLIKARGIDKERLDIFVQAVSERYKSSPDEVIDNIIEDEEGFMAEYRKWEDATYPKTVQEQIGQLKTTGLTAWEKEHRTEIDGLSTEDRVFFLDKWQRIIGWSYYAEGQPGYAPPQEVE</sequence>
<dbReference type="GO" id="GO:0006259">
    <property type="term" value="P:DNA metabolic process"/>
    <property type="evidence" value="ECO:0007669"/>
    <property type="project" value="InterPro"/>
</dbReference>
<dbReference type="Pfam" id="PF03837">
    <property type="entry name" value="RecT"/>
    <property type="match status" value="1"/>
</dbReference>
<evidence type="ECO:0000313" key="1">
    <source>
        <dbReference type="EMBL" id="QJA61037.1"/>
    </source>
</evidence>